<gene>
    <name evidence="5" type="primary">TFRC</name>
</gene>
<feature type="domain" description="Peptidase M28" evidence="4">
    <location>
        <begin position="46"/>
        <end position="234"/>
    </location>
</feature>
<evidence type="ECO:0000259" key="3">
    <source>
        <dbReference type="Pfam" id="PF04253"/>
    </source>
</evidence>
<dbReference type="CDD" id="cd09848">
    <property type="entry name" value="M28_TfR"/>
    <property type="match status" value="1"/>
</dbReference>
<dbReference type="GO" id="GO:0042803">
    <property type="term" value="F:protein homodimerization activity"/>
    <property type="evidence" value="ECO:0007669"/>
    <property type="project" value="Ensembl"/>
</dbReference>
<dbReference type="GO" id="GO:1900182">
    <property type="term" value="P:positive regulation of protein localization to nucleus"/>
    <property type="evidence" value="ECO:0007669"/>
    <property type="project" value="Ensembl"/>
</dbReference>
<protein>
    <recommendedName>
        <fullName evidence="2">Transferrin receptor protein 1</fullName>
    </recommendedName>
</protein>
<keyword evidence="2" id="KW-0449">Lipoprotein</keyword>
<dbReference type="GO" id="GO:0030890">
    <property type="term" value="P:positive regulation of B cell proliferation"/>
    <property type="evidence" value="ECO:0007669"/>
    <property type="project" value="Ensembl"/>
</dbReference>
<dbReference type="Gene3D" id="3.40.630.10">
    <property type="entry name" value="Zn peptidases"/>
    <property type="match status" value="1"/>
</dbReference>
<comment type="function">
    <text evidence="2">Cellular uptake of iron occurs via receptor-mediated endocytosis of ligand-occupied transferrin receptor into specialized endosomes. Endosomal acidification leads to iron release. The apotransferrin-receptor complex is then recycled to the cell surface with a return to neutral pH and the concomitant loss of affinity of apotransferrin for its receptor. Transferrin receptor is necessary for development of erythrocytes and the nervous system. Acts as a lipid sensor that regulates mitochondrial fusion by regulating activation of the JNK pathway.</text>
</comment>
<sequence>MKGEDCPTAWRHNFRMPCKIGFPDTKGIKVKLEVNNALVEKRILNTFGVLQGLGEPDRYVVVGAQRDSWGPGVVKAGVGTAMLLELARTIMDMVKRDGYKPRRSVVFASWSAGEFGAVGATEWLEGYSSLLHSKAFAYINLDAAVTGSRNFKFSASPMLFELLKKTMTQVTLPTDFKNWLAGSSLAAKAAPFRMDDAGFPFLAYSGIPSISFSFCDDNQEYPYLGTTMDTLDNLVRGFDTPAKLDKTIQAATEIAGQMIIRLTHDRELYLDYRGYNQELLDFIKKLNAYRQEITNMGLTFQWLYSARGDFNRATDAVTHDLEHSDLENKLLCRAINDRIMKVEYHFLSPYVSAKDTPLRHIFVGSGPHTLSALLDHVELLRTNRSAFDEVLFKNQLALATWTIQGAANALSGDIWNIDNEF</sequence>
<dbReference type="GO" id="GO:0035556">
    <property type="term" value="P:intracellular signal transduction"/>
    <property type="evidence" value="ECO:0007669"/>
    <property type="project" value="Ensembl"/>
</dbReference>
<comment type="subunit">
    <text evidence="2">Homodimer; disulfide-linked.</text>
</comment>
<dbReference type="GO" id="GO:0048471">
    <property type="term" value="C:perinuclear region of cytoplasm"/>
    <property type="evidence" value="ECO:0007669"/>
    <property type="project" value="Ensembl"/>
</dbReference>
<dbReference type="GO" id="GO:0043066">
    <property type="term" value="P:negative regulation of apoptotic process"/>
    <property type="evidence" value="ECO:0007669"/>
    <property type="project" value="Ensembl"/>
</dbReference>
<dbReference type="GO" id="GO:0007166">
    <property type="term" value="P:cell surface receptor signaling pathway"/>
    <property type="evidence" value="ECO:0007669"/>
    <property type="project" value="Ensembl"/>
</dbReference>
<evidence type="ECO:0000313" key="6">
    <source>
        <dbReference type="Proteomes" id="UP000694392"/>
    </source>
</evidence>
<dbReference type="GO" id="GO:0031623">
    <property type="term" value="P:receptor internalization"/>
    <property type="evidence" value="ECO:0007669"/>
    <property type="project" value="UniProtKB-UniRule"/>
</dbReference>
<dbReference type="InterPro" id="IPR036757">
    <property type="entry name" value="TFR-like_dimer_dom_sf"/>
</dbReference>
<dbReference type="GO" id="GO:0043123">
    <property type="term" value="P:positive regulation of canonical NF-kappaB signal transduction"/>
    <property type="evidence" value="ECO:0007669"/>
    <property type="project" value="Ensembl"/>
</dbReference>
<dbReference type="InterPro" id="IPR007484">
    <property type="entry name" value="Peptidase_M28"/>
</dbReference>
<dbReference type="GO" id="GO:0005905">
    <property type="term" value="C:clathrin-coated pit"/>
    <property type="evidence" value="ECO:0007669"/>
    <property type="project" value="Ensembl"/>
</dbReference>
<dbReference type="GeneTree" id="ENSGT01030000234598"/>
<dbReference type="Pfam" id="PF04253">
    <property type="entry name" value="TFR_dimer"/>
    <property type="match status" value="1"/>
</dbReference>
<dbReference type="GO" id="GO:0033572">
    <property type="term" value="P:transferrin transport"/>
    <property type="evidence" value="ECO:0007669"/>
    <property type="project" value="UniProtKB-UniRule"/>
</dbReference>
<dbReference type="GO" id="GO:0019901">
    <property type="term" value="F:protein kinase binding"/>
    <property type="evidence" value="ECO:0007669"/>
    <property type="project" value="Ensembl"/>
</dbReference>
<dbReference type="Gene3D" id="1.20.930.40">
    <property type="entry name" value="Transferrin receptor-like, dimerisation domain"/>
    <property type="match status" value="1"/>
</dbReference>
<feature type="domain" description="Transferrin receptor-like dimerisation" evidence="3">
    <location>
        <begin position="299"/>
        <end position="410"/>
    </location>
</feature>
<dbReference type="Proteomes" id="UP000694392">
    <property type="component" value="Unplaced"/>
</dbReference>
<evidence type="ECO:0000259" key="4">
    <source>
        <dbReference type="Pfam" id="PF04389"/>
    </source>
</evidence>
<dbReference type="GO" id="GO:0004998">
    <property type="term" value="F:transferrin receptor activity"/>
    <property type="evidence" value="ECO:0007669"/>
    <property type="project" value="UniProtKB-UniRule"/>
</dbReference>
<dbReference type="Pfam" id="PF04389">
    <property type="entry name" value="Peptidase_M28"/>
    <property type="match status" value="1"/>
</dbReference>
<dbReference type="GO" id="GO:0016323">
    <property type="term" value="C:basolateral plasma membrane"/>
    <property type="evidence" value="ECO:0007669"/>
    <property type="project" value="Ensembl"/>
</dbReference>
<dbReference type="GO" id="GO:0010637">
    <property type="term" value="P:negative regulation of mitochondrial fusion"/>
    <property type="evidence" value="ECO:0007669"/>
    <property type="project" value="Ensembl"/>
</dbReference>
<dbReference type="PANTHER" id="PTHR10404">
    <property type="entry name" value="N-ACETYLATED-ALPHA-LINKED ACIDIC DIPEPTIDASE"/>
    <property type="match status" value="1"/>
</dbReference>
<organism evidence="5 6">
    <name type="scientific">Sphenodon punctatus</name>
    <name type="common">Tuatara</name>
    <name type="synonym">Hatteria punctata</name>
    <dbReference type="NCBI Taxonomy" id="8508"/>
    <lineage>
        <taxon>Eukaryota</taxon>
        <taxon>Metazoa</taxon>
        <taxon>Chordata</taxon>
        <taxon>Craniata</taxon>
        <taxon>Vertebrata</taxon>
        <taxon>Euteleostomi</taxon>
        <taxon>Lepidosauria</taxon>
        <taxon>Sphenodontia</taxon>
        <taxon>Sphenodontidae</taxon>
        <taxon>Sphenodon</taxon>
    </lineage>
</organism>
<comment type="PTM">
    <text evidence="2">Stearoylated.</text>
</comment>
<dbReference type="GO" id="GO:0060586">
    <property type="term" value="P:multicellular organismal-level iron ion homeostasis"/>
    <property type="evidence" value="ECO:0007669"/>
    <property type="project" value="Ensembl"/>
</dbReference>
<dbReference type="GO" id="GO:0071466">
    <property type="term" value="P:cellular response to xenobiotic stimulus"/>
    <property type="evidence" value="ECO:0007669"/>
    <property type="project" value="Ensembl"/>
</dbReference>
<dbReference type="GO" id="GO:0070062">
    <property type="term" value="C:extracellular exosome"/>
    <property type="evidence" value="ECO:0007669"/>
    <property type="project" value="Ensembl"/>
</dbReference>
<keyword evidence="2" id="KW-0564">Palmitate</keyword>
<evidence type="ECO:0000313" key="5">
    <source>
        <dbReference type="Ensembl" id="ENSSPUP00000016044.1"/>
    </source>
</evidence>
<dbReference type="GO" id="GO:0045830">
    <property type="term" value="P:positive regulation of isotype switching"/>
    <property type="evidence" value="ECO:0007669"/>
    <property type="project" value="Ensembl"/>
</dbReference>
<dbReference type="Ensembl" id="ENSSPUT00000017106.1">
    <property type="protein sequence ID" value="ENSSPUP00000016044.1"/>
    <property type="gene ID" value="ENSSPUG00000011734.1"/>
</dbReference>
<keyword evidence="2" id="KW-0675">Receptor</keyword>
<dbReference type="GO" id="GO:0005769">
    <property type="term" value="C:early endosome"/>
    <property type="evidence" value="ECO:0007669"/>
    <property type="project" value="Ensembl"/>
</dbReference>
<dbReference type="OMA" id="LNKHKGH"/>
<dbReference type="PANTHER" id="PTHR10404:SF26">
    <property type="entry name" value="TRANSFERRIN RECEPTOR PROTEIN 1"/>
    <property type="match status" value="1"/>
</dbReference>
<dbReference type="GO" id="GO:1990712">
    <property type="term" value="C:HFE-transferrin receptor complex"/>
    <property type="evidence" value="ECO:0007669"/>
    <property type="project" value="Ensembl"/>
</dbReference>
<keyword evidence="2" id="KW-0254">Endocytosis</keyword>
<proteinExistence type="inferred from homology"/>
<dbReference type="GO" id="GO:0042102">
    <property type="term" value="P:positive regulation of T cell proliferation"/>
    <property type="evidence" value="ECO:0007669"/>
    <property type="project" value="Ensembl"/>
</dbReference>
<keyword evidence="2" id="KW-0325">Glycoprotein</keyword>
<dbReference type="InterPro" id="IPR039373">
    <property type="entry name" value="Peptidase_M28B"/>
</dbReference>
<dbReference type="SUPFAM" id="SSF53187">
    <property type="entry name" value="Zn-dependent exopeptidases"/>
    <property type="match status" value="1"/>
</dbReference>
<dbReference type="GO" id="GO:0031334">
    <property type="term" value="P:positive regulation of protein-containing complex assembly"/>
    <property type="evidence" value="ECO:0007669"/>
    <property type="project" value="Ensembl"/>
</dbReference>
<reference evidence="5" key="2">
    <citation type="submission" date="2025-09" db="UniProtKB">
        <authorList>
            <consortium name="Ensembl"/>
        </authorList>
    </citation>
    <scope>IDENTIFICATION</scope>
</reference>
<dbReference type="GO" id="GO:0044877">
    <property type="term" value="F:protein-containing complex binding"/>
    <property type="evidence" value="ECO:0007669"/>
    <property type="project" value="Ensembl"/>
</dbReference>
<keyword evidence="2" id="KW-1003">Cell membrane</keyword>
<dbReference type="GO" id="GO:0099072">
    <property type="term" value="P:regulation of postsynaptic membrane neurotransmitter receptor levels"/>
    <property type="evidence" value="ECO:0007669"/>
    <property type="project" value="Ensembl"/>
</dbReference>
<dbReference type="GO" id="GO:0009897">
    <property type="term" value="C:external side of plasma membrane"/>
    <property type="evidence" value="ECO:0007669"/>
    <property type="project" value="Ensembl"/>
</dbReference>
<accession>A0A8D0H373</accession>
<dbReference type="AlphaFoldDB" id="A0A8D0H373"/>
<dbReference type="SUPFAM" id="SSF47672">
    <property type="entry name" value="Transferrin receptor-like dimerisation domain"/>
    <property type="match status" value="1"/>
</dbReference>
<name>A0A8D0H373_SPHPU</name>
<dbReference type="GO" id="GO:0042470">
    <property type="term" value="C:melanosome"/>
    <property type="evidence" value="ECO:0007669"/>
    <property type="project" value="UniProtKB-SubCell"/>
</dbReference>
<dbReference type="GO" id="GO:0098794">
    <property type="term" value="C:postsynapse"/>
    <property type="evidence" value="ECO:0007669"/>
    <property type="project" value="Ensembl"/>
</dbReference>
<reference evidence="5" key="1">
    <citation type="submission" date="2025-08" db="UniProtKB">
        <authorList>
            <consortium name="Ensembl"/>
        </authorList>
    </citation>
    <scope>IDENTIFICATION</scope>
</reference>
<dbReference type="GO" id="GO:0010008">
    <property type="term" value="C:endosome membrane"/>
    <property type="evidence" value="ECO:0007669"/>
    <property type="project" value="Ensembl"/>
</dbReference>
<dbReference type="InterPro" id="IPR007365">
    <property type="entry name" value="TFR-like_dimer_dom"/>
</dbReference>
<dbReference type="GO" id="GO:0055037">
    <property type="term" value="C:recycling endosome"/>
    <property type="evidence" value="ECO:0007669"/>
    <property type="project" value="Ensembl"/>
</dbReference>
<keyword evidence="2" id="KW-0472">Membrane</keyword>
<comment type="similarity">
    <text evidence="1 2">Belongs to the peptidase M28 family. M28B subfamily.</text>
</comment>
<evidence type="ECO:0000256" key="2">
    <source>
        <dbReference type="RuleBase" id="RU367157"/>
    </source>
</evidence>
<dbReference type="GO" id="GO:1990830">
    <property type="term" value="P:cellular response to leukemia inhibitory factor"/>
    <property type="evidence" value="ECO:0007669"/>
    <property type="project" value="Ensembl"/>
</dbReference>
<keyword evidence="6" id="KW-1185">Reference proteome</keyword>
<dbReference type="FunFam" id="1.20.930.40:FF:000002">
    <property type="entry name" value="Transferrin receptor protein 1"/>
    <property type="match status" value="1"/>
</dbReference>
<dbReference type="GO" id="GO:0030316">
    <property type="term" value="P:osteoclast differentiation"/>
    <property type="evidence" value="ECO:0007669"/>
    <property type="project" value="Ensembl"/>
</dbReference>
<evidence type="ECO:0000256" key="1">
    <source>
        <dbReference type="ARBA" id="ARBA00005634"/>
    </source>
</evidence>
<dbReference type="FunFam" id="3.40.630.10:FF:000065">
    <property type="entry name" value="Transferrin receptor 1b"/>
    <property type="match status" value="1"/>
</dbReference>
<comment type="subcellular location">
    <subcellularLocation>
        <location evidence="2">Cell membrane</location>
        <topology evidence="2">Single-pass type II membrane protein</topology>
    </subcellularLocation>
    <subcellularLocation>
        <location evidence="2">Melanosome</location>
    </subcellularLocation>
</comment>
<dbReference type="GO" id="GO:0003725">
    <property type="term" value="F:double-stranded RNA binding"/>
    <property type="evidence" value="ECO:0007669"/>
    <property type="project" value="Ensembl"/>
</dbReference>
<dbReference type="GO" id="GO:0006879">
    <property type="term" value="P:intracellular iron ion homeostasis"/>
    <property type="evidence" value="ECO:0007669"/>
    <property type="project" value="UniProtKB-UniRule"/>
</dbReference>